<evidence type="ECO:0000313" key="3">
    <source>
        <dbReference type="Proteomes" id="UP000640485"/>
    </source>
</evidence>
<comment type="caution">
    <text evidence="2">The sequence shown here is derived from an EMBL/GenBank/DDBJ whole genome shotgun (WGS) entry which is preliminary data.</text>
</comment>
<evidence type="ECO:0000313" key="2">
    <source>
        <dbReference type="EMBL" id="MBK4217104.1"/>
    </source>
</evidence>
<protein>
    <submittedName>
        <fullName evidence="2">DUF1127 domain-containing protein</fullName>
    </submittedName>
</protein>
<dbReference type="InterPro" id="IPR009506">
    <property type="entry name" value="YjiS-like"/>
</dbReference>
<dbReference type="Proteomes" id="UP000640485">
    <property type="component" value="Unassembled WGS sequence"/>
</dbReference>
<keyword evidence="3" id="KW-1185">Reference proteome</keyword>
<dbReference type="EMBL" id="JAEPRQ010000005">
    <property type="protein sequence ID" value="MBK4217104.1"/>
    <property type="molecule type" value="Genomic_DNA"/>
</dbReference>
<name>A0A934SGP3_9RHOB</name>
<sequence length="76" mass="8953">MAYKSTAALSTATHVGILPRQSWLKRIITMFDVRKTRLDLAHLSDEQLRDIGVTREQVETELQRPVWDVPNNWRRH</sequence>
<dbReference type="AlphaFoldDB" id="A0A934SGP3"/>
<dbReference type="Pfam" id="PF06568">
    <property type="entry name" value="YjiS-like"/>
    <property type="match status" value="1"/>
</dbReference>
<accession>A0A934SGP3</accession>
<proteinExistence type="predicted"/>
<evidence type="ECO:0000259" key="1">
    <source>
        <dbReference type="Pfam" id="PF06568"/>
    </source>
</evidence>
<dbReference type="RefSeq" id="WP_200687570.1">
    <property type="nucleotide sequence ID" value="NZ_JAEPRQ010000005.1"/>
</dbReference>
<organism evidence="2 3">
    <name type="scientific">Paracoccus caeni</name>
    <dbReference type="NCBI Taxonomy" id="657651"/>
    <lineage>
        <taxon>Bacteria</taxon>
        <taxon>Pseudomonadati</taxon>
        <taxon>Pseudomonadota</taxon>
        <taxon>Alphaproteobacteria</taxon>
        <taxon>Rhodobacterales</taxon>
        <taxon>Paracoccaceae</taxon>
        <taxon>Paracoccus</taxon>
    </lineage>
</organism>
<feature type="domain" description="YjiS-like" evidence="1">
    <location>
        <begin position="34"/>
        <end position="59"/>
    </location>
</feature>
<gene>
    <name evidence="2" type="ORF">JJJ17_14325</name>
</gene>
<reference evidence="2" key="1">
    <citation type="submission" date="2021-01" db="EMBL/GenBank/DDBJ databases">
        <title>Paracoccus amoyensis sp. nov., isolated from the surface seawater along the coast of Xiamen Island, China.</title>
        <authorList>
            <person name="Lyu L."/>
        </authorList>
    </citation>
    <scope>NUCLEOTIDE SEQUENCE</scope>
    <source>
        <strain evidence="2">MJ17</strain>
    </source>
</reference>